<accession>A0A0K9NSN8</accession>
<proteinExistence type="predicted"/>
<dbReference type="PANTHER" id="PTHR33385">
    <property type="entry name" value="PROTEIN XRI1"/>
    <property type="match status" value="1"/>
</dbReference>
<dbReference type="InterPro" id="IPR039933">
    <property type="entry name" value="XRI1"/>
</dbReference>
<dbReference type="AlphaFoldDB" id="A0A0K9NSN8"/>
<evidence type="ECO:0000256" key="1">
    <source>
        <dbReference type="SAM" id="MobiDB-lite"/>
    </source>
</evidence>
<gene>
    <name evidence="2" type="ORF">ZOSMA_64G00060</name>
</gene>
<keyword evidence="3" id="KW-1185">Reference proteome</keyword>
<reference evidence="3" key="1">
    <citation type="journal article" date="2016" name="Nature">
        <title>The genome of the seagrass Zostera marina reveals angiosperm adaptation to the sea.</title>
        <authorList>
            <person name="Olsen J.L."/>
            <person name="Rouze P."/>
            <person name="Verhelst B."/>
            <person name="Lin Y.-C."/>
            <person name="Bayer T."/>
            <person name="Collen J."/>
            <person name="Dattolo E."/>
            <person name="De Paoli E."/>
            <person name="Dittami S."/>
            <person name="Maumus F."/>
            <person name="Michel G."/>
            <person name="Kersting A."/>
            <person name="Lauritano C."/>
            <person name="Lohaus R."/>
            <person name="Toepel M."/>
            <person name="Tonon T."/>
            <person name="Vanneste K."/>
            <person name="Amirebrahimi M."/>
            <person name="Brakel J."/>
            <person name="Bostroem C."/>
            <person name="Chovatia M."/>
            <person name="Grimwood J."/>
            <person name="Jenkins J.W."/>
            <person name="Jueterbock A."/>
            <person name="Mraz A."/>
            <person name="Stam W.T."/>
            <person name="Tice H."/>
            <person name="Bornberg-Bauer E."/>
            <person name="Green P.J."/>
            <person name="Pearson G.A."/>
            <person name="Procaccini G."/>
            <person name="Duarte C.M."/>
            <person name="Schmutz J."/>
            <person name="Reusch T.B.H."/>
            <person name="Van de Peer Y."/>
        </authorList>
    </citation>
    <scope>NUCLEOTIDE SEQUENCE [LARGE SCALE GENOMIC DNA]</scope>
    <source>
        <strain evidence="3">cv. Finnish</strain>
    </source>
</reference>
<dbReference type="OMA" id="CHEMELE"/>
<dbReference type="PANTHER" id="PTHR33385:SF18">
    <property type="entry name" value="XRI1-LIKE PROTEIN"/>
    <property type="match status" value="1"/>
</dbReference>
<dbReference type="Proteomes" id="UP000036987">
    <property type="component" value="Unassembled WGS sequence"/>
</dbReference>
<protein>
    <recommendedName>
        <fullName evidence="4">Protein XRI1</fullName>
    </recommendedName>
</protein>
<dbReference type="OrthoDB" id="691244at2759"/>
<organism evidence="2 3">
    <name type="scientific">Zostera marina</name>
    <name type="common">Eelgrass</name>
    <dbReference type="NCBI Taxonomy" id="29655"/>
    <lineage>
        <taxon>Eukaryota</taxon>
        <taxon>Viridiplantae</taxon>
        <taxon>Streptophyta</taxon>
        <taxon>Embryophyta</taxon>
        <taxon>Tracheophyta</taxon>
        <taxon>Spermatophyta</taxon>
        <taxon>Magnoliopsida</taxon>
        <taxon>Liliopsida</taxon>
        <taxon>Zosteraceae</taxon>
        <taxon>Zostera</taxon>
    </lineage>
</organism>
<evidence type="ECO:0000313" key="2">
    <source>
        <dbReference type="EMBL" id="KMZ59791.1"/>
    </source>
</evidence>
<dbReference type="GO" id="GO:0007140">
    <property type="term" value="P:male meiotic nuclear division"/>
    <property type="evidence" value="ECO:0007669"/>
    <property type="project" value="InterPro"/>
</dbReference>
<evidence type="ECO:0008006" key="4">
    <source>
        <dbReference type="Google" id="ProtNLM"/>
    </source>
</evidence>
<dbReference type="EMBL" id="LFYR01001714">
    <property type="protein sequence ID" value="KMZ59791.1"/>
    <property type="molecule type" value="Genomic_DNA"/>
</dbReference>
<comment type="caution">
    <text evidence="2">The sequence shown here is derived from an EMBL/GenBank/DDBJ whole genome shotgun (WGS) entry which is preliminary data.</text>
</comment>
<sequence length="216" mass="24693">MGCHEMELEEFEEWNFDKFDVGFEFLLTDHYPAAYMSLDMESPATSSDRSSTGYLQDALLDWSNDDRCNTNNNNKRRRIEEEEFCWDWNFETVTTTSVHKEATPKKQHQHLSSETESNETAKRTRMKEKEMVVGVTVYPFTVVKPGGIDGDVTLDDINKRILRRPTRPIRHPVGEFKCLPSFSVLNGRGLSGKPVVGLTTIHTQGSGTLTIIRTKN</sequence>
<evidence type="ECO:0000313" key="3">
    <source>
        <dbReference type="Proteomes" id="UP000036987"/>
    </source>
</evidence>
<name>A0A0K9NSN8_ZOSMR</name>
<feature type="region of interest" description="Disordered" evidence="1">
    <location>
        <begin position="99"/>
        <end position="125"/>
    </location>
</feature>
<dbReference type="GO" id="GO:0007143">
    <property type="term" value="P:female meiotic nuclear division"/>
    <property type="evidence" value="ECO:0007669"/>
    <property type="project" value="InterPro"/>
</dbReference>